<feature type="signal peptide" evidence="2">
    <location>
        <begin position="1"/>
        <end position="20"/>
    </location>
</feature>
<protein>
    <submittedName>
        <fullName evidence="3">Fimbria/pilus periplasmic chaperone</fullName>
    </submittedName>
</protein>
<name>A0A975C1W7_9CAUL</name>
<dbReference type="GO" id="GO:0030288">
    <property type="term" value="C:outer membrane-bounded periplasmic space"/>
    <property type="evidence" value="ECO:0007669"/>
    <property type="project" value="InterPro"/>
</dbReference>
<feature type="chain" id="PRO_5036939949" evidence="2">
    <location>
        <begin position="21"/>
        <end position="295"/>
    </location>
</feature>
<dbReference type="InterPro" id="IPR008962">
    <property type="entry name" value="PapD-like_sf"/>
</dbReference>
<reference evidence="3" key="1">
    <citation type="submission" date="2020-09" db="EMBL/GenBank/DDBJ databases">
        <title>Brevundimonas sp. LVF2 isolated from a puddle in Goettingen, Germany.</title>
        <authorList>
            <person name="Friedrich I."/>
            <person name="Klassen A."/>
            <person name="Hannes N."/>
            <person name="Schneider D."/>
            <person name="Hertel R."/>
            <person name="Daniel R."/>
        </authorList>
    </citation>
    <scope>NUCLEOTIDE SEQUENCE</scope>
    <source>
        <strain evidence="3">LVF2</strain>
    </source>
</reference>
<dbReference type="SUPFAM" id="SSF49354">
    <property type="entry name" value="PapD-like"/>
    <property type="match status" value="1"/>
</dbReference>
<proteinExistence type="predicted"/>
<dbReference type="InterPro" id="IPR013783">
    <property type="entry name" value="Ig-like_fold"/>
</dbReference>
<organism evidence="3 4">
    <name type="scientific">Brevundimonas goettingensis</name>
    <dbReference type="NCBI Taxonomy" id="2774190"/>
    <lineage>
        <taxon>Bacteria</taxon>
        <taxon>Pseudomonadati</taxon>
        <taxon>Pseudomonadota</taxon>
        <taxon>Alphaproteobacteria</taxon>
        <taxon>Caulobacterales</taxon>
        <taxon>Caulobacteraceae</taxon>
        <taxon>Brevundimonas</taxon>
    </lineage>
</organism>
<evidence type="ECO:0000256" key="2">
    <source>
        <dbReference type="SAM" id="SignalP"/>
    </source>
</evidence>
<dbReference type="KEGG" id="bgoe:IFJ75_03430"/>
<dbReference type="RefSeq" id="WP_207871278.1">
    <property type="nucleotide sequence ID" value="NZ_CP062222.1"/>
</dbReference>
<accession>A0A975C1W7</accession>
<dbReference type="AlphaFoldDB" id="A0A975C1W7"/>
<gene>
    <name evidence="3" type="ORF">IFJ75_03430</name>
</gene>
<keyword evidence="2" id="KW-0732">Signal</keyword>
<keyword evidence="4" id="KW-1185">Reference proteome</keyword>
<feature type="compositionally biased region" description="Low complexity" evidence="1">
    <location>
        <begin position="35"/>
        <end position="44"/>
    </location>
</feature>
<dbReference type="GO" id="GO:0071555">
    <property type="term" value="P:cell wall organization"/>
    <property type="evidence" value="ECO:0007669"/>
    <property type="project" value="InterPro"/>
</dbReference>
<evidence type="ECO:0000313" key="3">
    <source>
        <dbReference type="EMBL" id="QTC91985.1"/>
    </source>
</evidence>
<dbReference type="Proteomes" id="UP000663918">
    <property type="component" value="Chromosome"/>
</dbReference>
<dbReference type="Gene3D" id="2.60.40.10">
    <property type="entry name" value="Immunoglobulins"/>
    <property type="match status" value="1"/>
</dbReference>
<dbReference type="EMBL" id="CP062222">
    <property type="protein sequence ID" value="QTC91985.1"/>
    <property type="molecule type" value="Genomic_DNA"/>
</dbReference>
<sequence length="295" mass="30501">MLRSAAPILAAALAFGSAAAAQPQAAPAQTPPVAPVVTATPTGADLNISPRRVTFDATQRAASVYVFNQGDAPATYTVELVDRVMSSDGQIRSVADAPDAPRSPSAMDLIQYTPRRVTLQPKESQVIRVRVRPPEAPGEYRTHLTVTALPPETTGFTAEQAAENNPNGVALQITALFSVSIPLIVREGPVDARAAVENARLLPAADGAPNGAVAVDLVRLGANSVYGDVQIRAGTGADEHVVGQVRGIAVYPEIERRAVVAPLAVPVAAGESVRVVYVDDDANAGTVLGSAPASR</sequence>
<evidence type="ECO:0000256" key="1">
    <source>
        <dbReference type="SAM" id="MobiDB-lite"/>
    </source>
</evidence>
<feature type="region of interest" description="Disordered" evidence="1">
    <location>
        <begin position="26"/>
        <end position="45"/>
    </location>
</feature>
<evidence type="ECO:0000313" key="4">
    <source>
        <dbReference type="Proteomes" id="UP000663918"/>
    </source>
</evidence>